<reference evidence="3 4" key="1">
    <citation type="submission" date="2018-07" db="EMBL/GenBank/DDBJ databases">
        <title>The complete nuclear genome of the prasinophyte Chloropicon primus (CCMP1205).</title>
        <authorList>
            <person name="Pombert J.-F."/>
            <person name="Otis C."/>
            <person name="Turmel M."/>
            <person name="Lemieux C."/>
        </authorList>
    </citation>
    <scope>NUCLEOTIDE SEQUENCE [LARGE SCALE GENOMIC DNA]</scope>
    <source>
        <strain evidence="3 4">CCMP1205</strain>
    </source>
</reference>
<feature type="compositionally biased region" description="Basic and acidic residues" evidence="2">
    <location>
        <begin position="760"/>
        <end position="776"/>
    </location>
</feature>
<feature type="coiled-coil region" evidence="1">
    <location>
        <begin position="5"/>
        <end position="32"/>
    </location>
</feature>
<feature type="compositionally biased region" description="Low complexity" evidence="2">
    <location>
        <begin position="1070"/>
        <end position="1089"/>
    </location>
</feature>
<feature type="compositionally biased region" description="Low complexity" evidence="2">
    <location>
        <begin position="342"/>
        <end position="356"/>
    </location>
</feature>
<feature type="compositionally biased region" description="Basic and acidic residues" evidence="2">
    <location>
        <begin position="186"/>
        <end position="196"/>
    </location>
</feature>
<evidence type="ECO:0000313" key="4">
    <source>
        <dbReference type="Proteomes" id="UP000316726"/>
    </source>
</evidence>
<proteinExistence type="predicted"/>
<feature type="compositionally biased region" description="Polar residues" evidence="2">
    <location>
        <begin position="777"/>
        <end position="788"/>
    </location>
</feature>
<feature type="compositionally biased region" description="Basic and acidic residues" evidence="2">
    <location>
        <begin position="327"/>
        <end position="341"/>
    </location>
</feature>
<gene>
    <name evidence="3" type="ORF">A3770_09p56470</name>
</gene>
<evidence type="ECO:0000313" key="3">
    <source>
        <dbReference type="EMBL" id="QDZ23129.1"/>
    </source>
</evidence>
<evidence type="ECO:0000256" key="2">
    <source>
        <dbReference type="SAM" id="MobiDB-lite"/>
    </source>
</evidence>
<feature type="region of interest" description="Disordered" evidence="2">
    <location>
        <begin position="1121"/>
        <end position="1148"/>
    </location>
</feature>
<name>A0A5B8MRC6_9CHLO</name>
<keyword evidence="4" id="KW-1185">Reference proteome</keyword>
<feature type="compositionally biased region" description="Polar residues" evidence="2">
    <location>
        <begin position="310"/>
        <end position="322"/>
    </location>
</feature>
<feature type="compositionally biased region" description="Acidic residues" evidence="2">
    <location>
        <begin position="995"/>
        <end position="1010"/>
    </location>
</feature>
<feature type="compositionally biased region" description="Polar residues" evidence="2">
    <location>
        <begin position="151"/>
        <end position="162"/>
    </location>
</feature>
<protein>
    <submittedName>
        <fullName evidence="3">Uncharacterized protein</fullName>
    </submittedName>
</protein>
<feature type="region of interest" description="Disordered" evidence="2">
    <location>
        <begin position="287"/>
        <end position="419"/>
    </location>
</feature>
<feature type="region of interest" description="Disordered" evidence="2">
    <location>
        <begin position="652"/>
        <end position="853"/>
    </location>
</feature>
<dbReference type="AlphaFoldDB" id="A0A5B8MRC6"/>
<accession>A0A5B8MRC6</accession>
<feature type="compositionally biased region" description="Low complexity" evidence="2">
    <location>
        <begin position="721"/>
        <end position="734"/>
    </location>
</feature>
<dbReference type="EMBL" id="CP031042">
    <property type="protein sequence ID" value="QDZ23129.1"/>
    <property type="molecule type" value="Genomic_DNA"/>
</dbReference>
<keyword evidence="1" id="KW-0175">Coiled coil</keyword>
<feature type="region of interest" description="Disordered" evidence="2">
    <location>
        <begin position="990"/>
        <end position="1105"/>
    </location>
</feature>
<organism evidence="3 4">
    <name type="scientific">Chloropicon primus</name>
    <dbReference type="NCBI Taxonomy" id="1764295"/>
    <lineage>
        <taxon>Eukaryota</taxon>
        <taxon>Viridiplantae</taxon>
        <taxon>Chlorophyta</taxon>
        <taxon>Chloropicophyceae</taxon>
        <taxon>Chloropicales</taxon>
        <taxon>Chloropicaceae</taxon>
        <taxon>Chloropicon</taxon>
    </lineage>
</organism>
<sequence length="1148" mass="124622">MAGAMKALKAERERYRRELEEYRKEAAQAFRGQNFVARNVPSKVDAVVERPGKSLELEGILTEAVQKSQSRRLAPKKKKAKPVAMKSSDAIWKDVSNVLDSSEKHLHVAEKYFKRVFDVIRDPDRLAKGEPIWKDEDENDASLARAEDASVASTSPSAQSASGIHPEATASPGGQAFESFQPIVIDHTRKGAREDEGAMGTRGSQRPLVQREAPGPSTPKVHVRREDTFLALQGQANGEAAKQSTDDAVAGTSETGEEVPSTATEIRKKAQEFLVELELLQNLGANLQTKVAVPFKTTDSPPGPPERTAESTQQPAYVSVGSSPIVKDGRLKAGEAERAGSEQEVSSSSGQESSAGDLDEDSQSGGPAKRSSRREARKGRGEPPQGRPNFFSDVLKTGGGQNAAAARDEEVEERRSSFALQQERADAELYKKLGIDSYDTVAMADRIVSDSSLAPAAQVVERLLGGEYDYKGQHLECAVASQKLERIKARIRKPSKSMTDFETSYDQFFQEGTGLHEDAEAPQDFITSTIDDLFSGGGSLTAGHQPSMDETLVSDFYDIPKRLQRLAAKNFVAPVVTKPVARQETKLPVQPQRPISQRSEGRPHGNVSATLASEEGPVDGAVDSARMKDIVDEGTKVKASASSLLMQLKDNKKESGAVRESPFVPKKGALLQRNEEKAQSQGLREPLEAQRGREETRARARPQQSSSRSKPSPKPKIAQEGSVSSDVSGLSTSSAAGYDKSKYQSKKLPKVADAPSEIARTTDLESRLKKLEESMERNNQGQASQQPSVAKVVKSEPGVDSQVQTDPSELQQVEQSVQTDTPPKPARDAADQAEEEALGLQLEKEGQGGEEPEFEEVCDVDIEDIAPQRADTTQNAFEMVSLKIEGESEEPPPAVPSRYTMKEIQTQFKQEITLDNVVEEILGRFLSEDLERELAQETGGVSSEDIARVVQGEISKMYKSSKATARETVEYSDEFNEMFLAHALLASLTQAPQETEAEELIEMENLDFTDDPTAKDKPERPPTPIRSAWGEEGETQKTSFTESAPARPATSTKCFDSSEDSTAAEDHSSSDSFGDSPPPYYSAGSTDSSDGGGVKTPPTPATPRNFEEVISSVESKLRVFDAPGSAKGGDVVRKLDLQQSSESSEDDA</sequence>
<feature type="region of interest" description="Disordered" evidence="2">
    <location>
        <begin position="127"/>
        <end position="263"/>
    </location>
</feature>
<feature type="region of interest" description="Disordered" evidence="2">
    <location>
        <begin position="583"/>
        <end position="622"/>
    </location>
</feature>
<evidence type="ECO:0000256" key="1">
    <source>
        <dbReference type="SAM" id="Coils"/>
    </source>
</evidence>
<feature type="compositionally biased region" description="Polar residues" evidence="2">
    <location>
        <begin position="801"/>
        <end position="821"/>
    </location>
</feature>
<feature type="compositionally biased region" description="Basic and acidic residues" evidence="2">
    <location>
        <begin position="685"/>
        <end position="698"/>
    </location>
</feature>
<feature type="compositionally biased region" description="Basic and acidic residues" evidence="2">
    <location>
        <begin position="406"/>
        <end position="416"/>
    </location>
</feature>
<feature type="compositionally biased region" description="Low complexity" evidence="2">
    <location>
        <begin position="701"/>
        <end position="710"/>
    </location>
</feature>
<dbReference type="Proteomes" id="UP000316726">
    <property type="component" value="Chromosome 9"/>
</dbReference>